<dbReference type="Proteomes" id="UP001168821">
    <property type="component" value="Unassembled WGS sequence"/>
</dbReference>
<organism evidence="1 2">
    <name type="scientific">Zophobas morio</name>
    <dbReference type="NCBI Taxonomy" id="2755281"/>
    <lineage>
        <taxon>Eukaryota</taxon>
        <taxon>Metazoa</taxon>
        <taxon>Ecdysozoa</taxon>
        <taxon>Arthropoda</taxon>
        <taxon>Hexapoda</taxon>
        <taxon>Insecta</taxon>
        <taxon>Pterygota</taxon>
        <taxon>Neoptera</taxon>
        <taxon>Endopterygota</taxon>
        <taxon>Coleoptera</taxon>
        <taxon>Polyphaga</taxon>
        <taxon>Cucujiformia</taxon>
        <taxon>Tenebrionidae</taxon>
        <taxon>Zophobas</taxon>
    </lineage>
</organism>
<keyword evidence="2" id="KW-1185">Reference proteome</keyword>
<sequence length="107" mass="11909">MKSIKVLAAAQISAKKPLVLTSIRPLLFTMPRYLKTPPLSSSALETTHFRSTNTHSSIPRAGNRRVCALPSRQWNPSRVRPCTGKREEVVLYVGGIFEHVRLVGQLS</sequence>
<comment type="caution">
    <text evidence="1">The sequence shown here is derived from an EMBL/GenBank/DDBJ whole genome shotgun (WGS) entry which is preliminary data.</text>
</comment>
<proteinExistence type="predicted"/>
<reference evidence="1" key="1">
    <citation type="journal article" date="2023" name="G3 (Bethesda)">
        <title>Whole genome assemblies of Zophobas morio and Tenebrio molitor.</title>
        <authorList>
            <person name="Kaur S."/>
            <person name="Stinson S.A."/>
            <person name="diCenzo G.C."/>
        </authorList>
    </citation>
    <scope>NUCLEOTIDE SEQUENCE</scope>
    <source>
        <strain evidence="1">QUZm001</strain>
    </source>
</reference>
<protein>
    <submittedName>
        <fullName evidence="1">Uncharacterized protein</fullName>
    </submittedName>
</protein>
<gene>
    <name evidence="1" type="ORF">Zmor_019497</name>
</gene>
<name>A0AA38M8Y1_9CUCU</name>
<evidence type="ECO:0000313" key="2">
    <source>
        <dbReference type="Proteomes" id="UP001168821"/>
    </source>
</evidence>
<dbReference type="AlphaFoldDB" id="A0AA38M8Y1"/>
<evidence type="ECO:0000313" key="1">
    <source>
        <dbReference type="EMBL" id="KAJ3647631.1"/>
    </source>
</evidence>
<dbReference type="EMBL" id="JALNTZ010000006">
    <property type="protein sequence ID" value="KAJ3647631.1"/>
    <property type="molecule type" value="Genomic_DNA"/>
</dbReference>
<accession>A0AA38M8Y1</accession>